<comment type="caution">
    <text evidence="2">The sequence shown here is derived from an EMBL/GenBank/DDBJ whole genome shotgun (WGS) entry which is preliminary data.</text>
</comment>
<protein>
    <submittedName>
        <fullName evidence="2">Uncharacterized protein</fullName>
    </submittedName>
</protein>
<dbReference type="EMBL" id="BQXU01000005">
    <property type="protein sequence ID" value="GKT42824.1"/>
    <property type="molecule type" value="Genomic_DNA"/>
</dbReference>
<dbReference type="Proteomes" id="UP001055115">
    <property type="component" value="Unassembled WGS sequence"/>
</dbReference>
<proteinExistence type="predicted"/>
<dbReference type="AlphaFoldDB" id="A0AA37LA39"/>
<feature type="region of interest" description="Disordered" evidence="1">
    <location>
        <begin position="18"/>
        <end position="83"/>
    </location>
</feature>
<reference evidence="2 3" key="1">
    <citation type="submission" date="2022-03" db="EMBL/GenBank/DDBJ databases">
        <title>Genome data of Colletotrichum spp.</title>
        <authorList>
            <person name="Utami Y.D."/>
            <person name="Hiruma K."/>
        </authorList>
    </citation>
    <scope>NUCLEOTIDE SEQUENCE [LARGE SCALE GENOMIC DNA]</scope>
    <source>
        <strain evidence="2 3">MAFF 239500</strain>
    </source>
</reference>
<name>A0AA37LA39_9PEZI</name>
<evidence type="ECO:0000256" key="1">
    <source>
        <dbReference type="SAM" id="MobiDB-lite"/>
    </source>
</evidence>
<gene>
    <name evidence="2" type="ORF">ColSpa_03005</name>
</gene>
<feature type="compositionally biased region" description="Basic and acidic residues" evidence="1">
    <location>
        <begin position="20"/>
        <end position="43"/>
    </location>
</feature>
<dbReference type="GeneID" id="73323807"/>
<feature type="compositionally biased region" description="Pro residues" evidence="1">
    <location>
        <begin position="56"/>
        <end position="83"/>
    </location>
</feature>
<evidence type="ECO:0000313" key="2">
    <source>
        <dbReference type="EMBL" id="GKT42824.1"/>
    </source>
</evidence>
<accession>A0AA37LA39</accession>
<sequence>MLSPTYASLCNRDYVPAYVSHDEEQHELKSEDQEHTPQDDPLRPIDVFSRINLLPSAPPTPPPRPRPGPLGPRPDVPTPPPSP</sequence>
<evidence type="ECO:0000313" key="3">
    <source>
        <dbReference type="Proteomes" id="UP001055115"/>
    </source>
</evidence>
<dbReference type="RefSeq" id="XP_049125174.1">
    <property type="nucleotide sequence ID" value="XM_049269217.1"/>
</dbReference>
<organism evidence="2 3">
    <name type="scientific">Colletotrichum spaethianum</name>
    <dbReference type="NCBI Taxonomy" id="700344"/>
    <lineage>
        <taxon>Eukaryota</taxon>
        <taxon>Fungi</taxon>
        <taxon>Dikarya</taxon>
        <taxon>Ascomycota</taxon>
        <taxon>Pezizomycotina</taxon>
        <taxon>Sordariomycetes</taxon>
        <taxon>Hypocreomycetidae</taxon>
        <taxon>Glomerellales</taxon>
        <taxon>Glomerellaceae</taxon>
        <taxon>Colletotrichum</taxon>
        <taxon>Colletotrichum spaethianum species complex</taxon>
    </lineage>
</organism>
<keyword evidence="3" id="KW-1185">Reference proteome</keyword>